<proteinExistence type="predicted"/>
<dbReference type="AlphaFoldDB" id="A0AAW7Y0D7"/>
<evidence type="ECO:0000259" key="2">
    <source>
        <dbReference type="Pfam" id="PF13007"/>
    </source>
</evidence>
<organism evidence="3 4">
    <name type="scientific">Celeribacter halophilus</name>
    <dbReference type="NCBI Taxonomy" id="576117"/>
    <lineage>
        <taxon>Bacteria</taxon>
        <taxon>Pseudomonadati</taxon>
        <taxon>Pseudomonadota</taxon>
        <taxon>Alphaproteobacteria</taxon>
        <taxon>Rhodobacterales</taxon>
        <taxon>Roseobacteraceae</taxon>
        <taxon>Celeribacter</taxon>
    </lineage>
</organism>
<feature type="domain" description="Transposase TnpC homeodomain" evidence="2">
    <location>
        <begin position="43"/>
        <end position="120"/>
    </location>
</feature>
<name>A0AAW7Y0D7_9RHOB</name>
<comment type="caution">
    <text evidence="3">The sequence shown here is derived from an EMBL/GenBank/DDBJ whole genome shotgun (WGS) entry which is preliminary data.</text>
</comment>
<dbReference type="Pfam" id="PF13007">
    <property type="entry name" value="LZ_Tnp_IS66"/>
    <property type="match status" value="1"/>
</dbReference>
<evidence type="ECO:0000256" key="1">
    <source>
        <dbReference type="SAM" id="MobiDB-lite"/>
    </source>
</evidence>
<dbReference type="Proteomes" id="UP001169823">
    <property type="component" value="Unassembled WGS sequence"/>
</dbReference>
<evidence type="ECO:0000313" key="3">
    <source>
        <dbReference type="EMBL" id="MDO6459064.1"/>
    </source>
</evidence>
<accession>A0AAW7Y0D7</accession>
<dbReference type="EMBL" id="JAUOPJ010000046">
    <property type="protein sequence ID" value="MDO6459064.1"/>
    <property type="molecule type" value="Genomic_DNA"/>
</dbReference>
<protein>
    <submittedName>
        <fullName evidence="3">Transposase</fullName>
    </submittedName>
</protein>
<feature type="compositionally biased region" description="Acidic residues" evidence="1">
    <location>
        <begin position="81"/>
        <end position="101"/>
    </location>
</feature>
<evidence type="ECO:0000313" key="4">
    <source>
        <dbReference type="Proteomes" id="UP001169823"/>
    </source>
</evidence>
<feature type="region of interest" description="Disordered" evidence="1">
    <location>
        <begin position="81"/>
        <end position="131"/>
    </location>
</feature>
<sequence>MSKPVENLPDDPAVLKAMIALLQAENDKMATSLRVHDQLVQALRLRIAKLQKLAFGKSSEKVEREIEQLELALEDLFIAMAEDDDQPIDEGQDEPDVEDVSPEPKLRRRPRVSAETPRERRELDPGSCCPD</sequence>
<dbReference type="InterPro" id="IPR024463">
    <property type="entry name" value="Transposase_TnpC_homeodom"/>
</dbReference>
<dbReference type="RefSeq" id="WP_303495238.1">
    <property type="nucleotide sequence ID" value="NZ_JAUOPJ010000046.1"/>
</dbReference>
<feature type="non-terminal residue" evidence="3">
    <location>
        <position position="131"/>
    </location>
</feature>
<gene>
    <name evidence="3" type="ORF">Q4494_18515</name>
</gene>
<reference evidence="3" key="1">
    <citation type="submission" date="2023-07" db="EMBL/GenBank/DDBJ databases">
        <title>Genome content predicts the carbon catabolic preferences of heterotrophic bacteria.</title>
        <authorList>
            <person name="Gralka M."/>
        </authorList>
    </citation>
    <scope>NUCLEOTIDE SEQUENCE</scope>
    <source>
        <strain evidence="3">I2M02</strain>
    </source>
</reference>